<evidence type="ECO:0000313" key="1">
    <source>
        <dbReference type="EMBL" id="TGZ80220.1"/>
    </source>
</evidence>
<accession>A0A4S2MUJ3</accession>
<organism evidence="1 2">
    <name type="scientific">Ascodesmis nigricans</name>
    <dbReference type="NCBI Taxonomy" id="341454"/>
    <lineage>
        <taxon>Eukaryota</taxon>
        <taxon>Fungi</taxon>
        <taxon>Dikarya</taxon>
        <taxon>Ascomycota</taxon>
        <taxon>Pezizomycotina</taxon>
        <taxon>Pezizomycetes</taxon>
        <taxon>Pezizales</taxon>
        <taxon>Ascodesmidaceae</taxon>
        <taxon>Ascodesmis</taxon>
    </lineage>
</organism>
<dbReference type="AlphaFoldDB" id="A0A4S2MUJ3"/>
<dbReference type="InParanoid" id="A0A4S2MUJ3"/>
<name>A0A4S2MUJ3_9PEZI</name>
<keyword evidence="2" id="KW-1185">Reference proteome</keyword>
<protein>
    <submittedName>
        <fullName evidence="1">Uncharacterized protein</fullName>
    </submittedName>
</protein>
<reference evidence="1 2" key="1">
    <citation type="submission" date="2019-04" db="EMBL/GenBank/DDBJ databases">
        <title>Comparative genomics and transcriptomics to analyze fruiting body development in filamentous ascomycetes.</title>
        <authorList>
            <consortium name="DOE Joint Genome Institute"/>
            <person name="Lutkenhaus R."/>
            <person name="Traeger S."/>
            <person name="Breuer J."/>
            <person name="Kuo A."/>
            <person name="Lipzen A."/>
            <person name="Pangilinan J."/>
            <person name="Dilworth D."/>
            <person name="Sandor L."/>
            <person name="Poggeler S."/>
            <person name="Barry K."/>
            <person name="Grigoriev I.V."/>
            <person name="Nowrousian M."/>
        </authorList>
    </citation>
    <scope>NUCLEOTIDE SEQUENCE [LARGE SCALE GENOMIC DNA]</scope>
    <source>
        <strain evidence="1 2">CBS 389.68</strain>
    </source>
</reference>
<sequence length="112" mass="12550">MPPRTRSQSPQKPLTPHLLTRERIVCCHCKSTVPLLICVGPEEDRRVCGHFPCESCRVVEDAKVYNCQCCGVVNGLTVEGIGCRVCGTRRARETVARWRQVGVVGYYEGEEE</sequence>
<gene>
    <name evidence="1" type="ORF">EX30DRAFT_63827</name>
</gene>
<evidence type="ECO:0000313" key="2">
    <source>
        <dbReference type="Proteomes" id="UP000298138"/>
    </source>
</evidence>
<proteinExistence type="predicted"/>
<dbReference type="EMBL" id="ML220126">
    <property type="protein sequence ID" value="TGZ80220.1"/>
    <property type="molecule type" value="Genomic_DNA"/>
</dbReference>
<dbReference type="Proteomes" id="UP000298138">
    <property type="component" value="Unassembled WGS sequence"/>
</dbReference>